<dbReference type="STRING" id="279113.CPter91_2367"/>
<proteinExistence type="predicted"/>
<dbReference type="OrthoDB" id="9808130at2"/>
<accession>A0A127Q3V0</accession>
<dbReference type="PANTHER" id="PTHR37832">
    <property type="entry name" value="BLL2683 PROTEIN"/>
    <property type="match status" value="1"/>
</dbReference>
<dbReference type="EMBL" id="CP013234">
    <property type="protein sequence ID" value="AMP04729.1"/>
    <property type="molecule type" value="Genomic_DNA"/>
</dbReference>
<dbReference type="Proteomes" id="UP000074561">
    <property type="component" value="Chromosome"/>
</dbReference>
<dbReference type="AlphaFoldDB" id="A0A127Q3V0"/>
<gene>
    <name evidence="2" type="ORF">CPter91_2367</name>
</gene>
<protein>
    <submittedName>
        <fullName evidence="2">Stress responsive A/B Barrel domain protein</fullName>
    </submittedName>
</protein>
<dbReference type="Gene3D" id="3.30.70.100">
    <property type="match status" value="1"/>
</dbReference>
<dbReference type="Pfam" id="PF07876">
    <property type="entry name" value="Dabb"/>
    <property type="match status" value="1"/>
</dbReference>
<dbReference type="PATRIC" id="fig|279113.9.peg.2339"/>
<dbReference type="KEGG" id="cpra:CPter91_2367"/>
<evidence type="ECO:0000313" key="2">
    <source>
        <dbReference type="EMBL" id="AMP04729.1"/>
    </source>
</evidence>
<reference evidence="2 3" key="1">
    <citation type="submission" date="2015-11" db="EMBL/GenBank/DDBJ databases">
        <title>Exploring the genomic traits of fungus-feeding bacterial genus Collimonas.</title>
        <authorList>
            <person name="Song C."/>
            <person name="Schmidt R."/>
            <person name="de Jager V."/>
            <person name="Krzyzanowska D."/>
            <person name="Jongedijk E."/>
            <person name="Cankar K."/>
            <person name="Beekwilder J."/>
            <person name="van Veen A."/>
            <person name="de Boer W."/>
            <person name="van Veen J.A."/>
            <person name="Garbeva P."/>
        </authorList>
    </citation>
    <scope>NUCLEOTIDE SEQUENCE [LARGE SCALE GENOMIC DNA]</scope>
    <source>
        <strain evidence="2 3">Ter91</strain>
    </source>
</reference>
<dbReference type="InterPro" id="IPR013097">
    <property type="entry name" value="Dabb"/>
</dbReference>
<dbReference type="InterPro" id="IPR011008">
    <property type="entry name" value="Dimeric_a/b-barrel"/>
</dbReference>
<dbReference type="RefSeq" id="WP_061940125.1">
    <property type="nucleotide sequence ID" value="NZ_CP013234.1"/>
</dbReference>
<organism evidence="2 3">
    <name type="scientific">Collimonas pratensis</name>
    <dbReference type="NCBI Taxonomy" id="279113"/>
    <lineage>
        <taxon>Bacteria</taxon>
        <taxon>Pseudomonadati</taxon>
        <taxon>Pseudomonadota</taxon>
        <taxon>Betaproteobacteria</taxon>
        <taxon>Burkholderiales</taxon>
        <taxon>Oxalobacteraceae</taxon>
        <taxon>Collimonas</taxon>
    </lineage>
</organism>
<dbReference type="SUPFAM" id="SSF54909">
    <property type="entry name" value="Dimeric alpha+beta barrel"/>
    <property type="match status" value="1"/>
</dbReference>
<evidence type="ECO:0000259" key="1">
    <source>
        <dbReference type="PROSITE" id="PS51502"/>
    </source>
</evidence>
<dbReference type="PANTHER" id="PTHR37832:SF1">
    <property type="entry name" value="STRESS-RESPONSE A_B BARREL DOMAIN-CONTAINING PROTEIN"/>
    <property type="match status" value="1"/>
</dbReference>
<feature type="domain" description="Stress-response A/B barrel" evidence="1">
    <location>
        <begin position="5"/>
        <end position="101"/>
    </location>
</feature>
<evidence type="ECO:0000313" key="3">
    <source>
        <dbReference type="Proteomes" id="UP000074561"/>
    </source>
</evidence>
<sequence length="103" mass="11184">MSATLKHIVLWKLKDHAEGADKASNALKLKALLDSCAGIVPGMIRFEAIVAQPGLEATYDVLLNSEFASQAALDAYQNHPAHVAIKPFFGAVREARQCMDYLS</sequence>
<name>A0A127Q3V0_9BURK</name>
<dbReference type="SMART" id="SM00886">
    <property type="entry name" value="Dabb"/>
    <property type="match status" value="1"/>
</dbReference>
<dbReference type="PROSITE" id="PS51502">
    <property type="entry name" value="S_R_A_B_BARREL"/>
    <property type="match status" value="1"/>
</dbReference>